<evidence type="ECO:0000256" key="1">
    <source>
        <dbReference type="SAM" id="Phobius"/>
    </source>
</evidence>
<feature type="signal peptide" evidence="2">
    <location>
        <begin position="1"/>
        <end position="28"/>
    </location>
</feature>
<dbReference type="OrthoDB" id="5983572at2759"/>
<gene>
    <name evidence="5" type="ORF">HOLleu_20300</name>
</gene>
<reference evidence="5" key="1">
    <citation type="submission" date="2021-10" db="EMBL/GenBank/DDBJ databases">
        <title>Tropical sea cucumber genome reveals ecological adaptation and Cuvierian tubules defense mechanism.</title>
        <authorList>
            <person name="Chen T."/>
        </authorList>
    </citation>
    <scope>NUCLEOTIDE SEQUENCE</scope>
    <source>
        <strain evidence="5">Nanhai2018</strain>
        <tissue evidence="5">Muscle</tissue>
    </source>
</reference>
<keyword evidence="2" id="KW-0732">Signal</keyword>
<proteinExistence type="predicted"/>
<feature type="domain" description="LolA-like" evidence="3">
    <location>
        <begin position="39"/>
        <end position="239"/>
    </location>
</feature>
<dbReference type="AlphaFoldDB" id="A0A9Q1C1A0"/>
<sequence>MLKHRKMSSASLWGLFLVSGLLFCSAWAEPDPEICTPGPGSKDGPELPELPNQYRLFVEANIINKNYSTEIEESYDGPGNRGSSYSITDTKHIFSTYDYRTGQSINVDVLTNDCFVYNMSDIPFNLYGFVIINGTGHIGGVKDIFTFGAQFNETYMGTDVIRGIQCDRWQACIYNEFGPSATTLTLDYYFSRPGYKMANGAEQVPVRAEIIGTTKHSRPIPPDRAFHHIYEFIAVDPKPTFSDREFEPPIGVVCDGRITDKKMSNTFPDAFSVSVEANYPDYGRTYSFREFYNYPANMMAYEYQPWGPKGAPEDPIREVHDYNLGLSFKIDRVTDECTISNISKFTGEADVTQDGHVSLRSSSSLLFLDEVYWVWQGEEKVRGINTEGWIAFRQDYPSYLVDLPGSEVNSTWEYFFSRGNWTAEASAHHGVSHIPVMSRVRMDIKTLTFQTKIDVISHMFHFNDVLVNYYHFDVGSCFEESDKTHLAMNMEEKNIYDTYILQNEPNFYAGAVKSVAEAAGVAPSRVSRLYASENNEGVTMISYTLLENPPVEGDAVVTVPQPTLDEANQNMKQAVAAGLAIRFQYMGEQTELYVSSESLRETSSPDSTGSSSGVSTGAVVGIAFGMLFLGMIIVSAAGFAMMKMSKGPFSYKTQE</sequence>
<dbReference type="Pfam" id="PF25898">
    <property type="entry name" value="LolA_2nd_metazoa"/>
    <property type="match status" value="2"/>
</dbReference>
<protein>
    <submittedName>
        <fullName evidence="5">Uncharacterized protein</fullName>
    </submittedName>
</protein>
<feature type="domain" description="DUF7959" evidence="4">
    <location>
        <begin position="489"/>
        <end position="601"/>
    </location>
</feature>
<dbReference type="Proteomes" id="UP001152320">
    <property type="component" value="Chromosome 9"/>
</dbReference>
<evidence type="ECO:0000259" key="4">
    <source>
        <dbReference type="Pfam" id="PF25899"/>
    </source>
</evidence>
<keyword evidence="6" id="KW-1185">Reference proteome</keyword>
<evidence type="ECO:0000313" key="5">
    <source>
        <dbReference type="EMBL" id="KAJ8036350.1"/>
    </source>
</evidence>
<organism evidence="5 6">
    <name type="scientific">Holothuria leucospilota</name>
    <name type="common">Black long sea cucumber</name>
    <name type="synonym">Mertensiothuria leucospilota</name>
    <dbReference type="NCBI Taxonomy" id="206669"/>
    <lineage>
        <taxon>Eukaryota</taxon>
        <taxon>Metazoa</taxon>
        <taxon>Echinodermata</taxon>
        <taxon>Eleutherozoa</taxon>
        <taxon>Echinozoa</taxon>
        <taxon>Holothuroidea</taxon>
        <taxon>Aspidochirotacea</taxon>
        <taxon>Aspidochirotida</taxon>
        <taxon>Holothuriidae</taxon>
        <taxon>Holothuria</taxon>
    </lineage>
</organism>
<dbReference type="InterPro" id="IPR058831">
    <property type="entry name" value="LolA-like_dom_2nd"/>
</dbReference>
<dbReference type="PANTHER" id="PTHR36902">
    <property type="entry name" value="ENRICHED IN SURFACE-LABELED PROTEOME PROTEIN 9"/>
    <property type="match status" value="1"/>
</dbReference>
<keyword evidence="1" id="KW-1133">Transmembrane helix</keyword>
<name>A0A9Q1C1A0_HOLLE</name>
<evidence type="ECO:0000256" key="2">
    <source>
        <dbReference type="SAM" id="SignalP"/>
    </source>
</evidence>
<comment type="caution">
    <text evidence="5">The sequence shown here is derived from an EMBL/GenBank/DDBJ whole genome shotgun (WGS) entry which is preliminary data.</text>
</comment>
<dbReference type="Pfam" id="PF25899">
    <property type="entry name" value="DUF7959"/>
    <property type="match status" value="1"/>
</dbReference>
<dbReference type="InterPro" id="IPR058265">
    <property type="entry name" value="DUF7959"/>
</dbReference>
<dbReference type="PANTHER" id="PTHR36902:SF1">
    <property type="entry name" value="ENRICHED IN SURFACE-LABELED PROTEOME PROTEIN 9"/>
    <property type="match status" value="1"/>
</dbReference>
<keyword evidence="1" id="KW-0812">Transmembrane</keyword>
<accession>A0A9Q1C1A0</accession>
<feature type="chain" id="PRO_5040503728" evidence="2">
    <location>
        <begin position="29"/>
        <end position="655"/>
    </location>
</feature>
<evidence type="ECO:0000259" key="3">
    <source>
        <dbReference type="Pfam" id="PF25898"/>
    </source>
</evidence>
<feature type="transmembrane region" description="Helical" evidence="1">
    <location>
        <begin position="618"/>
        <end position="642"/>
    </location>
</feature>
<evidence type="ECO:0000313" key="6">
    <source>
        <dbReference type="Proteomes" id="UP001152320"/>
    </source>
</evidence>
<dbReference type="EMBL" id="JAIZAY010000009">
    <property type="protein sequence ID" value="KAJ8036350.1"/>
    <property type="molecule type" value="Genomic_DNA"/>
</dbReference>
<keyword evidence="1" id="KW-0472">Membrane</keyword>
<feature type="domain" description="LolA-like" evidence="3">
    <location>
        <begin position="249"/>
        <end position="478"/>
    </location>
</feature>